<accession>A0AAE3GC54</accession>
<feature type="domain" description="Beta-lactamase-related" evidence="2">
    <location>
        <begin position="70"/>
        <end position="388"/>
    </location>
</feature>
<dbReference type="InterPro" id="IPR001466">
    <property type="entry name" value="Beta-lactam-related"/>
</dbReference>
<evidence type="ECO:0000313" key="3">
    <source>
        <dbReference type="EMBL" id="MCP2165581.1"/>
    </source>
</evidence>
<feature type="transmembrane region" description="Helical" evidence="1">
    <location>
        <begin position="415"/>
        <end position="433"/>
    </location>
</feature>
<evidence type="ECO:0000259" key="2">
    <source>
        <dbReference type="Pfam" id="PF00144"/>
    </source>
</evidence>
<dbReference type="Gene3D" id="3.40.710.10">
    <property type="entry name" value="DD-peptidase/beta-lactamase superfamily"/>
    <property type="match status" value="1"/>
</dbReference>
<dbReference type="SUPFAM" id="SSF56601">
    <property type="entry name" value="beta-lactamase/transpeptidase-like"/>
    <property type="match status" value="1"/>
</dbReference>
<keyword evidence="1" id="KW-0812">Transmembrane</keyword>
<dbReference type="EMBL" id="JAMTCK010000005">
    <property type="protein sequence ID" value="MCP2165581.1"/>
    <property type="molecule type" value="Genomic_DNA"/>
</dbReference>
<dbReference type="RefSeq" id="WP_253770527.1">
    <property type="nucleotide sequence ID" value="NZ_JAMTCK010000005.1"/>
</dbReference>
<evidence type="ECO:0000256" key="1">
    <source>
        <dbReference type="SAM" id="Phobius"/>
    </source>
</evidence>
<evidence type="ECO:0000313" key="4">
    <source>
        <dbReference type="Proteomes" id="UP001206128"/>
    </source>
</evidence>
<organism evidence="3 4">
    <name type="scientific">Goodfellowiella coeruleoviolacea</name>
    <dbReference type="NCBI Taxonomy" id="334858"/>
    <lineage>
        <taxon>Bacteria</taxon>
        <taxon>Bacillati</taxon>
        <taxon>Actinomycetota</taxon>
        <taxon>Actinomycetes</taxon>
        <taxon>Pseudonocardiales</taxon>
        <taxon>Pseudonocardiaceae</taxon>
        <taxon>Goodfellowiella</taxon>
    </lineage>
</organism>
<dbReference type="PANTHER" id="PTHR46825">
    <property type="entry name" value="D-ALANYL-D-ALANINE-CARBOXYPEPTIDASE/ENDOPEPTIDASE AMPH"/>
    <property type="match status" value="1"/>
</dbReference>
<keyword evidence="4" id="KW-1185">Reference proteome</keyword>
<dbReference type="InterPro" id="IPR050491">
    <property type="entry name" value="AmpC-like"/>
</dbReference>
<feature type="transmembrane region" description="Helical" evidence="1">
    <location>
        <begin position="33"/>
        <end position="50"/>
    </location>
</feature>
<keyword evidence="1" id="KW-1133">Transmembrane helix</keyword>
<keyword evidence="1" id="KW-0472">Membrane</keyword>
<feature type="transmembrane region" description="Helical" evidence="1">
    <location>
        <begin position="487"/>
        <end position="509"/>
    </location>
</feature>
<proteinExistence type="predicted"/>
<gene>
    <name evidence="3" type="ORF">LX83_002439</name>
</gene>
<name>A0AAE3GC54_9PSEU</name>
<dbReference type="AlphaFoldDB" id="A0AAE3GC54"/>
<comment type="caution">
    <text evidence="3">The sequence shown here is derived from an EMBL/GenBank/DDBJ whole genome shotgun (WGS) entry which is preliminary data.</text>
</comment>
<dbReference type="Proteomes" id="UP001206128">
    <property type="component" value="Unassembled WGS sequence"/>
</dbReference>
<dbReference type="PANTHER" id="PTHR46825:SF15">
    <property type="entry name" value="BETA-LACTAMASE-RELATED DOMAIN-CONTAINING PROTEIN"/>
    <property type="match status" value="1"/>
</dbReference>
<dbReference type="Pfam" id="PF00144">
    <property type="entry name" value="Beta-lactamase"/>
    <property type="match status" value="1"/>
</dbReference>
<reference evidence="3" key="1">
    <citation type="submission" date="2022-06" db="EMBL/GenBank/DDBJ databases">
        <title>Genomic Encyclopedia of Archaeal and Bacterial Type Strains, Phase II (KMG-II): from individual species to whole genera.</title>
        <authorList>
            <person name="Goeker M."/>
        </authorList>
    </citation>
    <scope>NUCLEOTIDE SEQUENCE</scope>
    <source>
        <strain evidence="3">DSM 43935</strain>
    </source>
</reference>
<sequence length="518" mass="54420">MTNRRESRAAGRPAGLTGAAGAAVGVGAALRRLAAALVVLLAVPLAVLLAPPPAASAGAPAPAALNPAEVDRFMADYLDQTGLPGAVVAITRGTEVVHVAGYGHDSSGAALSATTRVPIASVSKSMTALAVLQLVEAHRVDLDAPVRTYLDDFRLADPRGDAITVRQLLNQTSGMADSAFPDLRRAQPDSLASAVTRLHEAELASAPGTEYHYHNPNYEVAARLVEVAGGQPFGDYLREHVFTPLGMTDSTTVNSAPDAADTTHGYVRIYGLPVAVPEVDWFTNGSHGVLTTARDLAQWLITQNNGGQSASGRRVVSAEGVELMHTPSGVSDHYGMGWERSRPEQQPARISHTGQWFSYTAQQTLLPDSGYGIAVVATTGLSVEDDPAVITEGLVALTQGQTPQVRRPSGVQADWVLAALTLAAAGLGVLGVARSRRWAQRRAHAARWWVVVRLVPVALPAVCLVFLPELVGAVFANRAGTFLHVLYVWPALVVWVAVGALAGLAVLVARGARVLRAQ</sequence>
<feature type="transmembrane region" description="Helical" evidence="1">
    <location>
        <begin position="445"/>
        <end position="467"/>
    </location>
</feature>
<dbReference type="InterPro" id="IPR012338">
    <property type="entry name" value="Beta-lactam/transpept-like"/>
</dbReference>
<protein>
    <submittedName>
        <fullName evidence="3">CubicO group peptidase, beta-lactamase class C family</fullName>
    </submittedName>
</protein>